<protein>
    <submittedName>
        <fullName evidence="1">Uncharacterized protein</fullName>
    </submittedName>
</protein>
<organism evidence="1 2">
    <name type="scientific">Rosistilla ulvae</name>
    <dbReference type="NCBI Taxonomy" id="1930277"/>
    <lineage>
        <taxon>Bacteria</taxon>
        <taxon>Pseudomonadati</taxon>
        <taxon>Planctomycetota</taxon>
        <taxon>Planctomycetia</taxon>
        <taxon>Pirellulales</taxon>
        <taxon>Pirellulaceae</taxon>
        <taxon>Rosistilla</taxon>
    </lineage>
</organism>
<sequence>MEKIYWAKVSGVYALASTCVVESDRLASGNESRRLLNANHITRLNPRIR</sequence>
<dbReference type="AlphaFoldDB" id="A0A517M226"/>
<keyword evidence="2" id="KW-1185">Reference proteome</keyword>
<dbReference type="Proteomes" id="UP000319557">
    <property type="component" value="Chromosome"/>
</dbReference>
<name>A0A517M226_9BACT</name>
<evidence type="ECO:0000313" key="2">
    <source>
        <dbReference type="Proteomes" id="UP000319557"/>
    </source>
</evidence>
<accession>A0A517M226</accession>
<gene>
    <name evidence="1" type="ORF">EC9_31290</name>
</gene>
<dbReference type="KEGG" id="ruv:EC9_31290"/>
<reference evidence="1 2" key="1">
    <citation type="submission" date="2019-02" db="EMBL/GenBank/DDBJ databases">
        <title>Deep-cultivation of Planctomycetes and their phenomic and genomic characterization uncovers novel biology.</title>
        <authorList>
            <person name="Wiegand S."/>
            <person name="Jogler M."/>
            <person name="Boedeker C."/>
            <person name="Pinto D."/>
            <person name="Vollmers J."/>
            <person name="Rivas-Marin E."/>
            <person name="Kohn T."/>
            <person name="Peeters S.H."/>
            <person name="Heuer A."/>
            <person name="Rast P."/>
            <person name="Oberbeckmann S."/>
            <person name="Bunk B."/>
            <person name="Jeske O."/>
            <person name="Meyerdierks A."/>
            <person name="Storesund J.E."/>
            <person name="Kallscheuer N."/>
            <person name="Luecker S."/>
            <person name="Lage O.M."/>
            <person name="Pohl T."/>
            <person name="Merkel B.J."/>
            <person name="Hornburger P."/>
            <person name="Mueller R.-W."/>
            <person name="Bruemmer F."/>
            <person name="Labrenz M."/>
            <person name="Spormann A.M."/>
            <person name="Op den Camp H."/>
            <person name="Overmann J."/>
            <person name="Amann R."/>
            <person name="Jetten M.S.M."/>
            <person name="Mascher T."/>
            <person name="Medema M.H."/>
            <person name="Devos D.P."/>
            <person name="Kaster A.-K."/>
            <person name="Ovreas L."/>
            <person name="Rohde M."/>
            <person name="Galperin M.Y."/>
            <person name="Jogler C."/>
        </authorList>
    </citation>
    <scope>NUCLEOTIDE SEQUENCE [LARGE SCALE GENOMIC DNA]</scope>
    <source>
        <strain evidence="1 2">EC9</strain>
    </source>
</reference>
<proteinExistence type="predicted"/>
<dbReference type="EMBL" id="CP036261">
    <property type="protein sequence ID" value="QDS88934.1"/>
    <property type="molecule type" value="Genomic_DNA"/>
</dbReference>
<evidence type="ECO:0000313" key="1">
    <source>
        <dbReference type="EMBL" id="QDS88934.1"/>
    </source>
</evidence>